<dbReference type="Pfam" id="PF07366">
    <property type="entry name" value="SnoaL"/>
    <property type="match status" value="1"/>
</dbReference>
<dbReference type="SUPFAM" id="SSF54427">
    <property type="entry name" value="NTF2-like"/>
    <property type="match status" value="1"/>
</dbReference>
<keyword evidence="1" id="KW-0732">Signal</keyword>
<dbReference type="InterPro" id="IPR009959">
    <property type="entry name" value="Cyclase_SnoaL-like"/>
</dbReference>
<organism evidence="3 4">
    <name type="scientific">Burkholderia cenocepacia</name>
    <dbReference type="NCBI Taxonomy" id="95486"/>
    <lineage>
        <taxon>Bacteria</taxon>
        <taxon>Pseudomonadati</taxon>
        <taxon>Pseudomonadota</taxon>
        <taxon>Betaproteobacteria</taxon>
        <taxon>Burkholderiales</taxon>
        <taxon>Burkholderiaceae</taxon>
        <taxon>Burkholderia</taxon>
        <taxon>Burkholderia cepacia complex</taxon>
    </lineage>
</organism>
<feature type="chain" id="PRO_5014547094" description="SnoaL-like domain-containing protein" evidence="1">
    <location>
        <begin position="25"/>
        <end position="154"/>
    </location>
</feature>
<protein>
    <recommendedName>
        <fullName evidence="5">SnoaL-like domain-containing protein</fullName>
    </recommendedName>
</protein>
<dbReference type="Proteomes" id="UP000188543">
    <property type="component" value="Unassembled WGS sequence"/>
</dbReference>
<dbReference type="GO" id="GO:0030638">
    <property type="term" value="P:polyketide metabolic process"/>
    <property type="evidence" value="ECO:0007669"/>
    <property type="project" value="InterPro"/>
</dbReference>
<comment type="caution">
    <text evidence="3">The sequence shown here is derived from an EMBL/GenBank/DDBJ whole genome shotgun (WGS) entry which is preliminary data.</text>
</comment>
<dbReference type="PANTHER" id="PTHR38436">
    <property type="entry name" value="POLYKETIDE CYCLASE SNOAL-LIKE DOMAIN"/>
    <property type="match status" value="1"/>
</dbReference>
<dbReference type="InterPro" id="IPR032710">
    <property type="entry name" value="NTF2-like_dom_sf"/>
</dbReference>
<name>A0A1V2VZZ0_9BURK</name>
<dbReference type="PANTHER" id="PTHR38436:SF1">
    <property type="entry name" value="ESTER CYCLASE"/>
    <property type="match status" value="1"/>
</dbReference>
<dbReference type="Gene3D" id="3.10.450.50">
    <property type="match status" value="1"/>
</dbReference>
<dbReference type="AlphaFoldDB" id="A0A1V2VZZ0"/>
<evidence type="ECO:0008006" key="5">
    <source>
        <dbReference type="Google" id="ProtNLM"/>
    </source>
</evidence>
<dbReference type="RefSeq" id="WP_060544815.1">
    <property type="nucleotide sequence ID" value="NZ_CADETK010000017.1"/>
</dbReference>
<sequence length="154" mass="17332">MPKIFHSLIMVFAISAAMLGNVSAQTRDLAMEESNRKLVVDFYNQFFNQHDTVKAAESVAENYLPHNPLLPDGKKAFVDFFNGFFQGNPDAKAQIIRSGTDGDLVFLHVHFKVNTSDRGQALVDIFRVKDGKIIEHWDVMQVVPENAANTNTMF</sequence>
<reference evidence="3 4" key="1">
    <citation type="submission" date="2016-08" db="EMBL/GenBank/DDBJ databases">
        <authorList>
            <person name="Seilhamer J.J."/>
        </authorList>
    </citation>
    <scope>NUCLEOTIDE SEQUENCE [LARGE SCALE GENOMIC DNA]</scope>
    <source>
        <strain evidence="3 4">VC14762</strain>
    </source>
</reference>
<evidence type="ECO:0000256" key="1">
    <source>
        <dbReference type="SAM" id="SignalP"/>
    </source>
</evidence>
<evidence type="ECO:0000313" key="3">
    <source>
        <dbReference type="EMBL" id="ONU81211.1"/>
    </source>
</evidence>
<gene>
    <name evidence="3" type="ORF">A8E72_23305</name>
    <name evidence="2" type="ORF">A8E72_38075</name>
</gene>
<feature type="signal peptide" evidence="1">
    <location>
        <begin position="1"/>
        <end position="24"/>
    </location>
</feature>
<evidence type="ECO:0000313" key="4">
    <source>
        <dbReference type="Proteomes" id="UP000188543"/>
    </source>
</evidence>
<dbReference type="EMBL" id="MUTJ01000108">
    <property type="protein sequence ID" value="ONU74216.1"/>
    <property type="molecule type" value="Genomic_DNA"/>
</dbReference>
<evidence type="ECO:0000313" key="2">
    <source>
        <dbReference type="EMBL" id="ONU74216.1"/>
    </source>
</evidence>
<dbReference type="EMBL" id="MUTJ01000074">
    <property type="protein sequence ID" value="ONU81211.1"/>
    <property type="molecule type" value="Genomic_DNA"/>
</dbReference>
<accession>A0A1V2VZZ0</accession>
<proteinExistence type="predicted"/>